<gene>
    <name evidence="1" type="ORF">J2786_003582</name>
</gene>
<sequence>MAKYTFEMLPLLLEKIEVRLERIESLIQTARSKDLNDDYLSAKQAADMLNFTLATLYTKVCKGEIPSYKKGNRLYFSFVELIEWIEKGKKCTVDQIEQKAYIIARNLEKSRR</sequence>
<comment type="caution">
    <text evidence="1">The sequence shown here is derived from an EMBL/GenBank/DDBJ whole genome shotgun (WGS) entry which is preliminary data.</text>
</comment>
<reference evidence="1" key="1">
    <citation type="submission" date="2023-07" db="EMBL/GenBank/DDBJ databases">
        <title>Sorghum-associated microbial communities from plants grown in Nebraska, USA.</title>
        <authorList>
            <person name="Schachtman D."/>
        </authorList>
    </citation>
    <scope>NUCLEOTIDE SEQUENCE</scope>
    <source>
        <strain evidence="1">DS2329</strain>
    </source>
</reference>
<dbReference type="EMBL" id="JAVDQX010000004">
    <property type="protein sequence ID" value="MDR6460448.1"/>
    <property type="molecule type" value="Genomic_DNA"/>
</dbReference>
<protein>
    <submittedName>
        <fullName evidence="1">Excisionase family DNA binding protein</fullName>
    </submittedName>
</protein>
<evidence type="ECO:0000313" key="2">
    <source>
        <dbReference type="Proteomes" id="UP001184833"/>
    </source>
</evidence>
<dbReference type="Proteomes" id="UP001184833">
    <property type="component" value="Unassembled WGS sequence"/>
</dbReference>
<evidence type="ECO:0000313" key="1">
    <source>
        <dbReference type="EMBL" id="MDR6460448.1"/>
    </source>
</evidence>
<keyword evidence="2" id="KW-1185">Reference proteome</keyword>
<organism evidence="1 2">
    <name type="scientific">Chryseobacterium vietnamense</name>
    <dbReference type="NCBI Taxonomy" id="866785"/>
    <lineage>
        <taxon>Bacteria</taxon>
        <taxon>Pseudomonadati</taxon>
        <taxon>Bacteroidota</taxon>
        <taxon>Flavobacteriia</taxon>
        <taxon>Flavobacteriales</taxon>
        <taxon>Weeksellaceae</taxon>
        <taxon>Chryseobacterium group</taxon>
        <taxon>Chryseobacterium</taxon>
    </lineage>
</organism>
<accession>A0ACC6JCE0</accession>
<name>A0ACC6JCE0_9FLAO</name>
<proteinExistence type="predicted"/>